<keyword evidence="11" id="KW-0456">Lyase</keyword>
<dbReference type="GO" id="GO:0005737">
    <property type="term" value="C:cytoplasm"/>
    <property type="evidence" value="ECO:0007669"/>
    <property type="project" value="TreeGrafter"/>
</dbReference>
<comment type="catalytic activity">
    <reaction evidence="7">
        <text>L-methionine + H2O = methanethiol + 2-oxobutanoate + NH4(+)</text>
        <dbReference type="Rhea" id="RHEA:23800"/>
        <dbReference type="ChEBI" id="CHEBI:15377"/>
        <dbReference type="ChEBI" id="CHEBI:16007"/>
        <dbReference type="ChEBI" id="CHEBI:16763"/>
        <dbReference type="ChEBI" id="CHEBI:28938"/>
        <dbReference type="ChEBI" id="CHEBI:57844"/>
        <dbReference type="EC" id="4.4.1.11"/>
    </reaction>
    <physiologicalReaction direction="left-to-right" evidence="7">
        <dbReference type="Rhea" id="RHEA:23801"/>
    </physiologicalReaction>
</comment>
<keyword evidence="3 8" id="KW-0663">Pyridoxal phosphate</keyword>
<dbReference type="InterPro" id="IPR000277">
    <property type="entry name" value="Cys/Met-Metab_PyrdxlP-dep_enz"/>
</dbReference>
<dbReference type="FunFam" id="3.40.640.10:FF:000046">
    <property type="entry name" value="Cystathionine gamma-lyase"/>
    <property type="match status" value="1"/>
</dbReference>
<evidence type="ECO:0000256" key="1">
    <source>
        <dbReference type="ARBA" id="ARBA00001933"/>
    </source>
</evidence>
<organism evidence="11 12">
    <name type="scientific">Nocardiopsis aegyptia</name>
    <dbReference type="NCBI Taxonomy" id="220378"/>
    <lineage>
        <taxon>Bacteria</taxon>
        <taxon>Bacillati</taxon>
        <taxon>Actinomycetota</taxon>
        <taxon>Actinomycetes</taxon>
        <taxon>Streptosporangiales</taxon>
        <taxon>Nocardiopsidaceae</taxon>
        <taxon>Nocardiopsis</taxon>
    </lineage>
</organism>
<dbReference type="PANTHER" id="PTHR11808">
    <property type="entry name" value="TRANS-SULFURATION ENZYME FAMILY MEMBER"/>
    <property type="match status" value="1"/>
</dbReference>
<dbReference type="Proteomes" id="UP000572051">
    <property type="component" value="Unassembled WGS sequence"/>
</dbReference>
<protein>
    <recommendedName>
        <fullName evidence="4">homocysteine desulfhydrase</fullName>
        <ecNumber evidence="4">4.4.1.2</ecNumber>
    </recommendedName>
    <alternativeName>
        <fullName evidence="5">Homocysteine desulfhydrase</fullName>
    </alternativeName>
</protein>
<dbReference type="AlphaFoldDB" id="A0A7Z0EQ34"/>
<dbReference type="EMBL" id="JACCFS010000001">
    <property type="protein sequence ID" value="NYJ36202.1"/>
    <property type="molecule type" value="Genomic_DNA"/>
</dbReference>
<proteinExistence type="inferred from homology"/>
<dbReference type="GO" id="GO:0047982">
    <property type="term" value="F:homocysteine desulfhydrase activity"/>
    <property type="evidence" value="ECO:0007669"/>
    <property type="project" value="UniProtKB-EC"/>
</dbReference>
<evidence type="ECO:0000256" key="6">
    <source>
        <dbReference type="ARBA" id="ARBA00048780"/>
    </source>
</evidence>
<dbReference type="GO" id="GO:0018826">
    <property type="term" value="F:methionine gamma-lyase activity"/>
    <property type="evidence" value="ECO:0007669"/>
    <property type="project" value="UniProtKB-EC"/>
</dbReference>
<dbReference type="InterPro" id="IPR015424">
    <property type="entry name" value="PyrdxlP-dep_Trfase"/>
</dbReference>
<dbReference type="RefSeq" id="WP_179825958.1">
    <property type="nucleotide sequence ID" value="NZ_JACCFS010000001.1"/>
</dbReference>
<dbReference type="EC" id="4.4.1.2" evidence="4"/>
<feature type="modified residue" description="N6-(pyridoxal phosphate)lysine" evidence="8">
    <location>
        <position position="206"/>
    </location>
</feature>
<evidence type="ECO:0000256" key="2">
    <source>
        <dbReference type="ARBA" id="ARBA00009077"/>
    </source>
</evidence>
<dbReference type="PIRSF" id="PIRSF001434">
    <property type="entry name" value="CGS"/>
    <property type="match status" value="1"/>
</dbReference>
<dbReference type="GO" id="GO:0030170">
    <property type="term" value="F:pyridoxal phosphate binding"/>
    <property type="evidence" value="ECO:0007669"/>
    <property type="project" value="InterPro"/>
</dbReference>
<dbReference type="Pfam" id="PF01053">
    <property type="entry name" value="Cys_Met_Meta_PP"/>
    <property type="match status" value="1"/>
</dbReference>
<feature type="compositionally biased region" description="Basic residues" evidence="10">
    <location>
        <begin position="1"/>
        <end position="11"/>
    </location>
</feature>
<comment type="caution">
    <text evidence="11">The sequence shown here is derived from an EMBL/GenBank/DDBJ whole genome shotgun (WGS) entry which is preliminary data.</text>
</comment>
<accession>A0A7Z0EQ34</accession>
<comment type="cofactor">
    <cofactor evidence="1 9">
        <name>pyridoxal 5'-phosphate</name>
        <dbReference type="ChEBI" id="CHEBI:597326"/>
    </cofactor>
</comment>
<sequence>MAPHIHTRTVHRPVEPVEGSTPLGTPLYQSHTFAFTDTDAMAAAFEGPGSPYVYARYGNPTVAALEAAVADLEGGTGAIASGSGMGAITSTLWALLGSGRRVVAQDRLYGGTEGLLDDLRERWGVDVVKVDVDDLDAVRAALTPGTDVLLLETIANPTGRVADLPALTALAREAGARTVVDNTFATPVLCRPVEHGADVVVHSATKYMGGHSDTIGGVAVFADSGTLAAVRARTAEFGAVLDPFAAWLISRGLSTLAVRVARQCASAQVLAERLAAHPGVTAVHYPGLPDAPGHATARRILDGGFGGVIAFELAGGLASGRAFASSVELAALAPSLGDVRTLVMHPASTSHRALDAAGLARAGIAEGLIRISVGIEDVEDLWADLERAVGVAVGVAVGA</sequence>
<dbReference type="GO" id="GO:0019346">
    <property type="term" value="P:transsulfuration"/>
    <property type="evidence" value="ECO:0007669"/>
    <property type="project" value="InterPro"/>
</dbReference>
<dbReference type="Gene3D" id="3.90.1150.10">
    <property type="entry name" value="Aspartate Aminotransferase, domain 1"/>
    <property type="match status" value="1"/>
</dbReference>
<dbReference type="InterPro" id="IPR015422">
    <property type="entry name" value="PyrdxlP-dep_Trfase_small"/>
</dbReference>
<evidence type="ECO:0000256" key="7">
    <source>
        <dbReference type="ARBA" id="ARBA00052699"/>
    </source>
</evidence>
<dbReference type="InterPro" id="IPR015421">
    <property type="entry name" value="PyrdxlP-dep_Trfase_major"/>
</dbReference>
<evidence type="ECO:0000313" key="12">
    <source>
        <dbReference type="Proteomes" id="UP000572051"/>
    </source>
</evidence>
<evidence type="ECO:0000313" key="11">
    <source>
        <dbReference type="EMBL" id="NYJ36202.1"/>
    </source>
</evidence>
<gene>
    <name evidence="11" type="ORF">HNR10_004083</name>
</gene>
<name>A0A7Z0EQ34_9ACTN</name>
<dbReference type="CDD" id="cd00614">
    <property type="entry name" value="CGS_like"/>
    <property type="match status" value="1"/>
</dbReference>
<evidence type="ECO:0000256" key="8">
    <source>
        <dbReference type="PIRSR" id="PIRSR001434-2"/>
    </source>
</evidence>
<feature type="region of interest" description="Disordered" evidence="10">
    <location>
        <begin position="1"/>
        <end position="23"/>
    </location>
</feature>
<evidence type="ECO:0000256" key="3">
    <source>
        <dbReference type="ARBA" id="ARBA00022898"/>
    </source>
</evidence>
<evidence type="ECO:0000256" key="4">
    <source>
        <dbReference type="ARBA" id="ARBA00047175"/>
    </source>
</evidence>
<comment type="catalytic activity">
    <reaction evidence="6">
        <text>L-homocysteine + H2O = 2-oxobutanoate + hydrogen sulfide + NH4(+) + H(+)</text>
        <dbReference type="Rhea" id="RHEA:14501"/>
        <dbReference type="ChEBI" id="CHEBI:15377"/>
        <dbReference type="ChEBI" id="CHEBI:15378"/>
        <dbReference type="ChEBI" id="CHEBI:16763"/>
        <dbReference type="ChEBI" id="CHEBI:28938"/>
        <dbReference type="ChEBI" id="CHEBI:29919"/>
        <dbReference type="ChEBI" id="CHEBI:58199"/>
        <dbReference type="EC" id="4.4.1.2"/>
    </reaction>
    <physiologicalReaction direction="left-to-right" evidence="6">
        <dbReference type="Rhea" id="RHEA:14502"/>
    </physiologicalReaction>
</comment>
<dbReference type="PANTHER" id="PTHR11808:SF85">
    <property type="entry name" value="CYSTATHIONINE GAMMA-LYASE-RELATED"/>
    <property type="match status" value="1"/>
</dbReference>
<reference evidence="11 12" key="1">
    <citation type="submission" date="2020-07" db="EMBL/GenBank/DDBJ databases">
        <title>Sequencing the genomes of 1000 actinobacteria strains.</title>
        <authorList>
            <person name="Klenk H.-P."/>
        </authorList>
    </citation>
    <scope>NUCLEOTIDE SEQUENCE [LARGE SCALE GENOMIC DNA]</scope>
    <source>
        <strain evidence="11 12">DSM 44442</strain>
    </source>
</reference>
<keyword evidence="12" id="KW-1185">Reference proteome</keyword>
<dbReference type="Gene3D" id="3.40.640.10">
    <property type="entry name" value="Type I PLP-dependent aspartate aminotransferase-like (Major domain)"/>
    <property type="match status" value="1"/>
</dbReference>
<dbReference type="SUPFAM" id="SSF53383">
    <property type="entry name" value="PLP-dependent transferases"/>
    <property type="match status" value="1"/>
</dbReference>
<evidence type="ECO:0000256" key="10">
    <source>
        <dbReference type="SAM" id="MobiDB-lite"/>
    </source>
</evidence>
<dbReference type="InterPro" id="IPR054542">
    <property type="entry name" value="Cys_met_metab_PP"/>
</dbReference>
<dbReference type="PROSITE" id="PS00868">
    <property type="entry name" value="CYS_MET_METAB_PP"/>
    <property type="match status" value="1"/>
</dbReference>
<comment type="similarity">
    <text evidence="2 9">Belongs to the trans-sulfuration enzymes family.</text>
</comment>
<evidence type="ECO:0000256" key="9">
    <source>
        <dbReference type="RuleBase" id="RU362118"/>
    </source>
</evidence>
<dbReference type="GO" id="GO:0019343">
    <property type="term" value="P:cysteine biosynthetic process via cystathionine"/>
    <property type="evidence" value="ECO:0007669"/>
    <property type="project" value="TreeGrafter"/>
</dbReference>
<dbReference type="GO" id="GO:0004123">
    <property type="term" value="F:cystathionine gamma-lyase activity"/>
    <property type="evidence" value="ECO:0007669"/>
    <property type="project" value="TreeGrafter"/>
</dbReference>
<evidence type="ECO:0000256" key="5">
    <source>
        <dbReference type="ARBA" id="ARBA00047199"/>
    </source>
</evidence>